<keyword evidence="4" id="KW-1185">Reference proteome</keyword>
<dbReference type="InterPro" id="IPR002347">
    <property type="entry name" value="SDR_fam"/>
</dbReference>
<evidence type="ECO:0000256" key="1">
    <source>
        <dbReference type="ARBA" id="ARBA00006484"/>
    </source>
</evidence>
<dbReference type="Pfam" id="PF13561">
    <property type="entry name" value="adh_short_C2"/>
    <property type="match status" value="1"/>
</dbReference>
<dbReference type="FunFam" id="3.40.50.720:FF:000084">
    <property type="entry name" value="Short-chain dehydrogenase reductase"/>
    <property type="match status" value="1"/>
</dbReference>
<organism evidence="3 4">
    <name type="scientific">Caballeronia terrestris</name>
    <dbReference type="NCBI Taxonomy" id="1226301"/>
    <lineage>
        <taxon>Bacteria</taxon>
        <taxon>Pseudomonadati</taxon>
        <taxon>Pseudomonadota</taxon>
        <taxon>Betaproteobacteria</taxon>
        <taxon>Burkholderiales</taxon>
        <taxon>Burkholderiaceae</taxon>
        <taxon>Caballeronia</taxon>
    </lineage>
</organism>
<comment type="caution">
    <text evidence="3">The sequence shown here is derived from an EMBL/GenBank/DDBJ whole genome shotgun (WGS) entry which is preliminary data.</text>
</comment>
<dbReference type="Proteomes" id="UP000054925">
    <property type="component" value="Unassembled WGS sequence"/>
</dbReference>
<dbReference type="PRINTS" id="PR00080">
    <property type="entry name" value="SDRFAMILY"/>
</dbReference>
<dbReference type="EMBL" id="FCOL02000005">
    <property type="protein sequence ID" value="SAL29924.1"/>
    <property type="molecule type" value="Genomic_DNA"/>
</dbReference>
<dbReference type="AlphaFoldDB" id="A0A158GCT0"/>
<evidence type="ECO:0000313" key="4">
    <source>
        <dbReference type="Proteomes" id="UP000054925"/>
    </source>
</evidence>
<dbReference type="CDD" id="cd05233">
    <property type="entry name" value="SDR_c"/>
    <property type="match status" value="1"/>
</dbReference>
<accession>A0A158GCT0</accession>
<dbReference type="RefSeq" id="WP_087655390.1">
    <property type="nucleotide sequence ID" value="NZ_FCOL02000005.1"/>
</dbReference>
<evidence type="ECO:0000256" key="2">
    <source>
        <dbReference type="ARBA" id="ARBA00023002"/>
    </source>
</evidence>
<sequence>MSTMKGKRVLITAGAGGIGRAIAEAFLSAGATVFVCDISEAALELLREQLPDVTTGVCDMADRGSVARMVDEAVAALGSLDVLVNNAGIAGPSASVADLDPDAWETVLRVNLTGTFAVTQIAIPYLKKSAAGSIVVMSSLAGRFGYPNRSAYATTKWGLIGFTKTLSRELGEFGIRVNAILPGAVAGPRLQQVFEGRASVSGRNVAEEEAAALANQSIKRFVDPADIAALAVFLASDAGRSISGQMIPIDGDSQSAS</sequence>
<dbReference type="NCBIfam" id="NF009466">
    <property type="entry name" value="PRK12826.1-2"/>
    <property type="match status" value="1"/>
</dbReference>
<dbReference type="PANTHER" id="PTHR42760:SF37">
    <property type="entry name" value="CLAVALDEHYDE DEHYDROGENASE"/>
    <property type="match status" value="1"/>
</dbReference>
<comment type="similarity">
    <text evidence="1">Belongs to the short-chain dehydrogenases/reductases (SDR) family.</text>
</comment>
<gene>
    <name evidence="3" type="ORF">AWB67_01272</name>
</gene>
<keyword evidence="2" id="KW-0560">Oxidoreductase</keyword>
<dbReference type="PROSITE" id="PS00061">
    <property type="entry name" value="ADH_SHORT"/>
    <property type="match status" value="1"/>
</dbReference>
<dbReference type="OrthoDB" id="9806974at2"/>
<protein>
    <submittedName>
        <fullName evidence="3">3-ketoacyl-ACP reductase</fullName>
    </submittedName>
</protein>
<dbReference type="SUPFAM" id="SSF51735">
    <property type="entry name" value="NAD(P)-binding Rossmann-fold domains"/>
    <property type="match status" value="1"/>
</dbReference>
<dbReference type="Gene3D" id="3.40.50.720">
    <property type="entry name" value="NAD(P)-binding Rossmann-like Domain"/>
    <property type="match status" value="1"/>
</dbReference>
<reference evidence="3" key="1">
    <citation type="submission" date="2016-01" db="EMBL/GenBank/DDBJ databases">
        <authorList>
            <person name="Peeters C."/>
        </authorList>
    </citation>
    <scope>NUCLEOTIDE SEQUENCE [LARGE SCALE GENOMIC DNA]</scope>
    <source>
        <strain evidence="3">LMG 22937</strain>
    </source>
</reference>
<dbReference type="InterPro" id="IPR020904">
    <property type="entry name" value="Sc_DH/Rdtase_CS"/>
</dbReference>
<dbReference type="PRINTS" id="PR00081">
    <property type="entry name" value="GDHRDH"/>
</dbReference>
<dbReference type="GO" id="GO:0016616">
    <property type="term" value="F:oxidoreductase activity, acting on the CH-OH group of donors, NAD or NADP as acceptor"/>
    <property type="evidence" value="ECO:0007669"/>
    <property type="project" value="TreeGrafter"/>
</dbReference>
<proteinExistence type="inferred from homology"/>
<dbReference type="InterPro" id="IPR036291">
    <property type="entry name" value="NAD(P)-bd_dom_sf"/>
</dbReference>
<name>A0A158GCT0_9BURK</name>
<evidence type="ECO:0000313" key="3">
    <source>
        <dbReference type="EMBL" id="SAL29924.1"/>
    </source>
</evidence>
<dbReference type="PANTHER" id="PTHR42760">
    <property type="entry name" value="SHORT-CHAIN DEHYDROGENASES/REDUCTASES FAMILY MEMBER"/>
    <property type="match status" value="1"/>
</dbReference>